<feature type="transmembrane region" description="Helical" evidence="1">
    <location>
        <begin position="179"/>
        <end position="196"/>
    </location>
</feature>
<protein>
    <recommendedName>
        <fullName evidence="2">Phosphatidic acid phosphatase type 2/haloperoxidase domain-containing protein</fullName>
    </recommendedName>
</protein>
<accession>A0A1B2M1J2</accession>
<dbReference type="InterPro" id="IPR000326">
    <property type="entry name" value="PAP2/HPO"/>
</dbReference>
<feature type="transmembrane region" description="Helical" evidence="1">
    <location>
        <begin position="70"/>
        <end position="90"/>
    </location>
</feature>
<dbReference type="EMBL" id="CP016895">
    <property type="protein sequence ID" value="AOA59067.1"/>
    <property type="molecule type" value="Genomic_DNA"/>
</dbReference>
<dbReference type="KEGG" id="ala:BFG52_12370"/>
<dbReference type="STRING" id="1789224.BFG52_12370"/>
<feature type="transmembrane region" description="Helical" evidence="1">
    <location>
        <begin position="145"/>
        <end position="167"/>
    </location>
</feature>
<gene>
    <name evidence="3" type="ORF">BFG52_12370</name>
</gene>
<reference evidence="3 4" key="1">
    <citation type="submission" date="2016-08" db="EMBL/GenBank/DDBJ databases">
        <authorList>
            <person name="Seilhamer J.J."/>
        </authorList>
    </citation>
    <scope>NUCLEOTIDE SEQUENCE [LARGE SCALE GENOMIC DNA]</scope>
    <source>
        <strain evidence="3 4">BRTC-1</strain>
    </source>
</reference>
<sequence length="250" mass="29284">MDLKHHNQQRLQQKYLYHDVVLLSISALALYYFDPIGGWLDRLFITPWIAPQGFFPYQQNWYLRDIQHDLFKKILIGCYSVFLILWLISFRSPRFAAQRWHYAYMFFGAALSTAVIGLLKAFSVHDCPWNMLQSSPQGWVWHLQGIKGQCFPGGHASTGFAMMTGYFVYRLQQPKRAQFFLWLGLALGFMLGWGQMMRGAHFLSHNLWSAWIIYALHSGLQMSDMCWRYFSRIGRLASIGQKSILNKKNH</sequence>
<organism evidence="3 4">
    <name type="scientific">Acinetobacter larvae</name>
    <dbReference type="NCBI Taxonomy" id="1789224"/>
    <lineage>
        <taxon>Bacteria</taxon>
        <taxon>Pseudomonadati</taxon>
        <taxon>Pseudomonadota</taxon>
        <taxon>Gammaproteobacteria</taxon>
        <taxon>Moraxellales</taxon>
        <taxon>Moraxellaceae</taxon>
        <taxon>Acinetobacter</taxon>
    </lineage>
</organism>
<dbReference type="Pfam" id="PF01569">
    <property type="entry name" value="PAP2"/>
    <property type="match status" value="1"/>
</dbReference>
<feature type="transmembrane region" description="Helical" evidence="1">
    <location>
        <begin position="102"/>
        <end position="125"/>
    </location>
</feature>
<keyword evidence="1" id="KW-0812">Transmembrane</keyword>
<evidence type="ECO:0000313" key="3">
    <source>
        <dbReference type="EMBL" id="AOA59067.1"/>
    </source>
</evidence>
<keyword evidence="1" id="KW-1133">Transmembrane helix</keyword>
<keyword evidence="4" id="KW-1185">Reference proteome</keyword>
<name>A0A1B2M1J2_9GAMM</name>
<dbReference type="RefSeq" id="WP_067556715.1">
    <property type="nucleotide sequence ID" value="NZ_CP016895.1"/>
</dbReference>
<dbReference type="Proteomes" id="UP000093391">
    <property type="component" value="Chromosome"/>
</dbReference>
<dbReference type="AlphaFoldDB" id="A0A1B2M1J2"/>
<dbReference type="SUPFAM" id="SSF48317">
    <property type="entry name" value="Acid phosphatase/Vanadium-dependent haloperoxidase"/>
    <property type="match status" value="1"/>
</dbReference>
<evidence type="ECO:0000259" key="2">
    <source>
        <dbReference type="Pfam" id="PF01569"/>
    </source>
</evidence>
<evidence type="ECO:0000313" key="4">
    <source>
        <dbReference type="Proteomes" id="UP000093391"/>
    </source>
</evidence>
<dbReference type="Gene3D" id="1.20.144.10">
    <property type="entry name" value="Phosphatidic acid phosphatase type 2/haloperoxidase"/>
    <property type="match status" value="1"/>
</dbReference>
<feature type="transmembrane region" description="Helical" evidence="1">
    <location>
        <begin position="15"/>
        <end position="33"/>
    </location>
</feature>
<evidence type="ECO:0000256" key="1">
    <source>
        <dbReference type="SAM" id="Phobius"/>
    </source>
</evidence>
<dbReference type="CDD" id="cd03396">
    <property type="entry name" value="PAP2_like_6"/>
    <property type="match status" value="1"/>
</dbReference>
<dbReference type="InterPro" id="IPR036938">
    <property type="entry name" value="PAP2/HPO_sf"/>
</dbReference>
<keyword evidence="1" id="KW-0472">Membrane</keyword>
<dbReference type="OrthoDB" id="7348799at2"/>
<proteinExistence type="predicted"/>
<feature type="domain" description="Phosphatidic acid phosphatase type 2/haloperoxidase" evidence="2">
    <location>
        <begin position="103"/>
        <end position="215"/>
    </location>
</feature>